<reference evidence="3" key="1">
    <citation type="submission" date="2020-05" db="EMBL/GenBank/DDBJ databases">
        <title>Phylogenomic resolution of chytrid fungi.</title>
        <authorList>
            <person name="Stajich J.E."/>
            <person name="Amses K."/>
            <person name="Simmons R."/>
            <person name="Seto K."/>
            <person name="Myers J."/>
            <person name="Bonds A."/>
            <person name="Quandt C.A."/>
            <person name="Barry K."/>
            <person name="Liu P."/>
            <person name="Grigoriev I."/>
            <person name="Longcore J.E."/>
            <person name="James T.Y."/>
        </authorList>
    </citation>
    <scope>NUCLEOTIDE SEQUENCE</scope>
    <source>
        <strain evidence="3">JEL0318</strain>
    </source>
</reference>
<evidence type="ECO:0000313" key="4">
    <source>
        <dbReference type="Proteomes" id="UP001212841"/>
    </source>
</evidence>
<evidence type="ECO:0000313" key="3">
    <source>
        <dbReference type="EMBL" id="KAJ3025740.1"/>
    </source>
</evidence>
<dbReference type="AlphaFoldDB" id="A0AAD5S194"/>
<organism evidence="3 4">
    <name type="scientific">Rhizophlyctis rosea</name>
    <dbReference type="NCBI Taxonomy" id="64517"/>
    <lineage>
        <taxon>Eukaryota</taxon>
        <taxon>Fungi</taxon>
        <taxon>Fungi incertae sedis</taxon>
        <taxon>Chytridiomycota</taxon>
        <taxon>Chytridiomycota incertae sedis</taxon>
        <taxon>Chytridiomycetes</taxon>
        <taxon>Rhizophlyctidales</taxon>
        <taxon>Rhizophlyctidaceae</taxon>
        <taxon>Rhizophlyctis</taxon>
    </lineage>
</organism>
<sequence length="348" mass="39904">MTSYESLLWNVWLPKVRQAVNNTWNPRHPDHIILLLESWHPTSASLPTSSMNPTSDALTPLLPSWLHANILDQLIMPKLEREAENWDPRTDTVPVHTWLHPWLPVLGERMETVHAGVRRKLTKSLEEWWVGDESALAVLGPWKEVFTPADFENLLSRSILPKLISALRQDFTINPAAQNLEPLFWVLKWYTLMPTHLLVHLLETEFFPQWHHVLWSWLCSENASRDEIAQWYLSWKGVIPPALIEEEGIARQFKAGLDMMNLAMVKGERMGGPMPPVPGPIALEKPGSEQQKERRRREARSDVRNSSARDGFREFVERIAAEHDLLFLPSGRVSEGGKVLFRLGGDLG</sequence>
<dbReference type="GO" id="GO:0000390">
    <property type="term" value="P:spliceosomal complex disassembly"/>
    <property type="evidence" value="ECO:0007669"/>
    <property type="project" value="InterPro"/>
</dbReference>
<accession>A0AAD5S194</accession>
<gene>
    <name evidence="3" type="ORF">HK097_006609</name>
</gene>
<feature type="domain" description="GCF C-terminal" evidence="2">
    <location>
        <begin position="51"/>
        <end position="214"/>
    </location>
</feature>
<name>A0AAD5S194_9FUNG</name>
<feature type="domain" description="GCF C-terminal" evidence="2">
    <location>
        <begin position="1"/>
        <end position="42"/>
    </location>
</feature>
<feature type="region of interest" description="Disordered" evidence="1">
    <location>
        <begin position="274"/>
        <end position="307"/>
    </location>
</feature>
<evidence type="ECO:0000259" key="2">
    <source>
        <dbReference type="Pfam" id="PF07842"/>
    </source>
</evidence>
<comment type="caution">
    <text evidence="3">The sequence shown here is derived from an EMBL/GenBank/DDBJ whole genome shotgun (WGS) entry which is preliminary data.</text>
</comment>
<keyword evidence="4" id="KW-1185">Reference proteome</keyword>
<dbReference type="Pfam" id="PF07842">
    <property type="entry name" value="GCFC"/>
    <property type="match status" value="2"/>
</dbReference>
<proteinExistence type="predicted"/>
<dbReference type="InterPro" id="IPR045211">
    <property type="entry name" value="TFP11/STIP/Ntr1"/>
</dbReference>
<dbReference type="Proteomes" id="UP001212841">
    <property type="component" value="Unassembled WGS sequence"/>
</dbReference>
<protein>
    <recommendedName>
        <fullName evidence="2">GCF C-terminal domain-containing protein</fullName>
    </recommendedName>
</protein>
<dbReference type="PANTHER" id="PTHR23329:SF1">
    <property type="entry name" value="TUFTELIN-INTERACTING PROTEIN 11"/>
    <property type="match status" value="1"/>
</dbReference>
<dbReference type="GO" id="GO:0071008">
    <property type="term" value="C:U2-type post-mRNA release spliceosomal complex"/>
    <property type="evidence" value="ECO:0007669"/>
    <property type="project" value="TreeGrafter"/>
</dbReference>
<evidence type="ECO:0000256" key="1">
    <source>
        <dbReference type="SAM" id="MobiDB-lite"/>
    </source>
</evidence>
<dbReference type="InterPro" id="IPR022783">
    <property type="entry name" value="GCFC_dom"/>
</dbReference>
<feature type="non-terminal residue" evidence="3">
    <location>
        <position position="1"/>
    </location>
</feature>
<dbReference type="PANTHER" id="PTHR23329">
    <property type="entry name" value="TUFTELIN-INTERACTING PROTEIN 11-RELATED"/>
    <property type="match status" value="1"/>
</dbReference>
<dbReference type="EMBL" id="JADGJD010003097">
    <property type="protein sequence ID" value="KAJ3025740.1"/>
    <property type="molecule type" value="Genomic_DNA"/>
</dbReference>